<evidence type="ECO:0000313" key="2">
    <source>
        <dbReference type="EMBL" id="KIP04305.1"/>
    </source>
</evidence>
<gene>
    <name evidence="2" type="ORF">PHLGIDRAFT_201552</name>
</gene>
<dbReference type="Proteomes" id="UP000053257">
    <property type="component" value="Unassembled WGS sequence"/>
</dbReference>
<dbReference type="Gene3D" id="2.60.120.260">
    <property type="entry name" value="Galactose-binding domain-like"/>
    <property type="match status" value="1"/>
</dbReference>
<feature type="signal peptide" evidence="1">
    <location>
        <begin position="1"/>
        <end position="20"/>
    </location>
</feature>
<feature type="chain" id="PRO_5002181255" evidence="1">
    <location>
        <begin position="21"/>
        <end position="182"/>
    </location>
</feature>
<dbReference type="AlphaFoldDB" id="A0A0C3S6U4"/>
<sequence>MAFTLPWAALPAFLSAYAHAQLSNHTVDDGGADSFTGAMISYSNYTEWNFGPRCVACIAHLDPEKVHNHTWHDATYDGSEDIFSLPQNATFKFTGSALYVYGVISNTVDITGTSNTGISFFIDNESVGQFSHFSDGSNAYKYHVLLYANTSLPHKEHCFKLQNGHIGGSASLILLDYIIYSR</sequence>
<dbReference type="HOGENOM" id="CLU_081164_2_0_1"/>
<keyword evidence="3" id="KW-1185">Reference proteome</keyword>
<evidence type="ECO:0000256" key="1">
    <source>
        <dbReference type="SAM" id="SignalP"/>
    </source>
</evidence>
<name>A0A0C3S6U4_PHLG1</name>
<dbReference type="EMBL" id="KN840579">
    <property type="protein sequence ID" value="KIP04305.1"/>
    <property type="molecule type" value="Genomic_DNA"/>
</dbReference>
<protein>
    <submittedName>
        <fullName evidence="2">Uncharacterized protein</fullName>
    </submittedName>
</protein>
<dbReference type="STRING" id="745531.A0A0C3S6U4"/>
<accession>A0A0C3S6U4</accession>
<organism evidence="2 3">
    <name type="scientific">Phlebiopsis gigantea (strain 11061_1 CR5-6)</name>
    <name type="common">White-rot fungus</name>
    <name type="synonym">Peniophora gigantea</name>
    <dbReference type="NCBI Taxonomy" id="745531"/>
    <lineage>
        <taxon>Eukaryota</taxon>
        <taxon>Fungi</taxon>
        <taxon>Dikarya</taxon>
        <taxon>Basidiomycota</taxon>
        <taxon>Agaricomycotina</taxon>
        <taxon>Agaricomycetes</taxon>
        <taxon>Polyporales</taxon>
        <taxon>Phanerochaetaceae</taxon>
        <taxon>Phlebiopsis</taxon>
    </lineage>
</organism>
<dbReference type="OrthoDB" id="3245657at2759"/>
<reference evidence="2 3" key="1">
    <citation type="journal article" date="2014" name="PLoS Genet.">
        <title>Analysis of the Phlebiopsis gigantea genome, transcriptome and secretome provides insight into its pioneer colonization strategies of wood.</title>
        <authorList>
            <person name="Hori C."/>
            <person name="Ishida T."/>
            <person name="Igarashi K."/>
            <person name="Samejima M."/>
            <person name="Suzuki H."/>
            <person name="Master E."/>
            <person name="Ferreira P."/>
            <person name="Ruiz-Duenas F.J."/>
            <person name="Held B."/>
            <person name="Canessa P."/>
            <person name="Larrondo L.F."/>
            <person name="Schmoll M."/>
            <person name="Druzhinina I.S."/>
            <person name="Kubicek C.P."/>
            <person name="Gaskell J.A."/>
            <person name="Kersten P."/>
            <person name="St John F."/>
            <person name="Glasner J."/>
            <person name="Sabat G."/>
            <person name="Splinter BonDurant S."/>
            <person name="Syed K."/>
            <person name="Yadav J."/>
            <person name="Mgbeahuruike A.C."/>
            <person name="Kovalchuk A."/>
            <person name="Asiegbu F.O."/>
            <person name="Lackner G."/>
            <person name="Hoffmeister D."/>
            <person name="Rencoret J."/>
            <person name="Gutierrez A."/>
            <person name="Sun H."/>
            <person name="Lindquist E."/>
            <person name="Barry K."/>
            <person name="Riley R."/>
            <person name="Grigoriev I.V."/>
            <person name="Henrissat B."/>
            <person name="Kues U."/>
            <person name="Berka R.M."/>
            <person name="Martinez A.T."/>
            <person name="Covert S.F."/>
            <person name="Blanchette R.A."/>
            <person name="Cullen D."/>
        </authorList>
    </citation>
    <scope>NUCLEOTIDE SEQUENCE [LARGE SCALE GENOMIC DNA]</scope>
    <source>
        <strain evidence="2 3">11061_1 CR5-6</strain>
    </source>
</reference>
<evidence type="ECO:0000313" key="3">
    <source>
        <dbReference type="Proteomes" id="UP000053257"/>
    </source>
</evidence>
<keyword evidence="1" id="KW-0732">Signal</keyword>
<proteinExistence type="predicted"/>